<evidence type="ECO:0000313" key="3">
    <source>
        <dbReference type="EMBL" id="OZC04730.1"/>
    </source>
</evidence>
<dbReference type="Proteomes" id="UP000216446">
    <property type="component" value="Unassembled WGS sequence"/>
</dbReference>
<keyword evidence="3" id="KW-0121">Carboxypeptidase</keyword>
<keyword evidence="3" id="KW-0645">Protease</keyword>
<keyword evidence="2" id="KW-0378">Hydrolase</keyword>
<protein>
    <submittedName>
        <fullName evidence="3">D-alanyl-D-alanine carboxypeptidase/D-alanyl-D-alanine-endopeptidase</fullName>
    </submittedName>
</protein>
<comment type="similarity">
    <text evidence="1">Belongs to the peptidase S13 family.</text>
</comment>
<evidence type="ECO:0000313" key="4">
    <source>
        <dbReference type="Proteomes" id="UP000216446"/>
    </source>
</evidence>
<keyword evidence="4" id="KW-1185">Reference proteome</keyword>
<accession>A0A259U452</accession>
<dbReference type="EMBL" id="MQWB01000001">
    <property type="protein sequence ID" value="OZC04730.1"/>
    <property type="molecule type" value="Genomic_DNA"/>
</dbReference>
<dbReference type="PRINTS" id="PR00922">
    <property type="entry name" value="DADACBPTASE3"/>
</dbReference>
<name>A0A259U452_9BACT</name>
<proteinExistence type="inferred from homology"/>
<dbReference type="InterPro" id="IPR000667">
    <property type="entry name" value="Peptidase_S13"/>
</dbReference>
<dbReference type="InParanoid" id="A0A259U452"/>
<comment type="caution">
    <text evidence="3">The sequence shown here is derived from an EMBL/GenBank/DDBJ whole genome shotgun (WGS) entry which is preliminary data.</text>
</comment>
<gene>
    <name evidence="3" type="ORF">BSZ36_13180</name>
</gene>
<dbReference type="PANTHER" id="PTHR30023">
    <property type="entry name" value="D-ALANYL-D-ALANINE CARBOXYPEPTIDASE"/>
    <property type="match status" value="1"/>
</dbReference>
<sequence length="459" mass="48888">MSASVDSAVTSPARVSDAEMATILAEILDDPDLPRAIWGIHVQDLTTSRTLLARNADLTLLPASTMKLLTTATALDALGPDFRYTTQLFHFGDEVGGTLRGDLVIRGAGDPTFGSEWVSADPLKNWAEALYEAGVRRVEGRIIGDDDRFEDAAYAEGWDVSHIATESYAPASGGLAWGDNLMAVRFRGGEVSVDPPGFVEFVTDLAAERRGGGRLRVGRTVGTNKVTLSGTIQLPVENPTLYAATAFADRLADAGIAVDAAIVDVDEMATAPSYEGAEPLRAYVSPPLREIVQRINRKSDNLYAEHLFRTLSSNGSTEASARRVKDFLASAGAQTDGLNIVDGSGLSRKDMITPEAMGALLARMNQHPASGAFRQSLPQGGGAGSTLRNRMRNVPVRAKTGSLQAVRALAGYVEGPRGQTLAFVLMANNYTAPDRNITQAMDRIVDALASGERPPADEE</sequence>
<dbReference type="FunCoup" id="A0A259U452">
    <property type="interactions" value="192"/>
</dbReference>
<dbReference type="PANTHER" id="PTHR30023:SF0">
    <property type="entry name" value="PENICILLIN-SENSITIVE CARBOXYPEPTIDASE A"/>
    <property type="match status" value="1"/>
</dbReference>
<dbReference type="GO" id="GO:0004185">
    <property type="term" value="F:serine-type carboxypeptidase activity"/>
    <property type="evidence" value="ECO:0007669"/>
    <property type="project" value="InterPro"/>
</dbReference>
<dbReference type="GO" id="GO:0000270">
    <property type="term" value="P:peptidoglycan metabolic process"/>
    <property type="evidence" value="ECO:0007669"/>
    <property type="project" value="TreeGrafter"/>
</dbReference>
<dbReference type="Pfam" id="PF02113">
    <property type="entry name" value="Peptidase_S13"/>
    <property type="match status" value="1"/>
</dbReference>
<dbReference type="AlphaFoldDB" id="A0A259U452"/>
<dbReference type="GO" id="GO:0006508">
    <property type="term" value="P:proteolysis"/>
    <property type="evidence" value="ECO:0007669"/>
    <property type="project" value="InterPro"/>
</dbReference>
<dbReference type="SUPFAM" id="SSF56601">
    <property type="entry name" value="beta-lactamase/transpeptidase-like"/>
    <property type="match status" value="1"/>
</dbReference>
<dbReference type="NCBIfam" id="TIGR00666">
    <property type="entry name" value="PBP4"/>
    <property type="match status" value="1"/>
</dbReference>
<evidence type="ECO:0000256" key="2">
    <source>
        <dbReference type="ARBA" id="ARBA00022801"/>
    </source>
</evidence>
<reference evidence="3 4" key="1">
    <citation type="submission" date="2016-11" db="EMBL/GenBank/DDBJ databases">
        <title>Study of marine rhodopsin-containing bacteria.</title>
        <authorList>
            <person name="Yoshizawa S."/>
            <person name="Kumagai Y."/>
            <person name="Kogure K."/>
        </authorList>
    </citation>
    <scope>NUCLEOTIDE SEQUENCE [LARGE SCALE GENOMIC DNA]</scope>
    <source>
        <strain evidence="3 4">SG-29</strain>
    </source>
</reference>
<dbReference type="Gene3D" id="3.40.710.10">
    <property type="entry name" value="DD-peptidase/beta-lactamase superfamily"/>
    <property type="match status" value="2"/>
</dbReference>
<dbReference type="InterPro" id="IPR012338">
    <property type="entry name" value="Beta-lactam/transpept-like"/>
</dbReference>
<evidence type="ECO:0000256" key="1">
    <source>
        <dbReference type="ARBA" id="ARBA00006096"/>
    </source>
</evidence>
<organism evidence="3 4">
    <name type="scientific">Rubricoccus marinus</name>
    <dbReference type="NCBI Taxonomy" id="716817"/>
    <lineage>
        <taxon>Bacteria</taxon>
        <taxon>Pseudomonadati</taxon>
        <taxon>Rhodothermota</taxon>
        <taxon>Rhodothermia</taxon>
        <taxon>Rhodothermales</taxon>
        <taxon>Rubricoccaceae</taxon>
        <taxon>Rubricoccus</taxon>
    </lineage>
</organism>
<dbReference type="Gene3D" id="3.50.80.20">
    <property type="entry name" value="D-Ala-D-Ala carboxypeptidase C, peptidase S13"/>
    <property type="match status" value="1"/>
</dbReference>